<feature type="compositionally biased region" description="Polar residues" evidence="1">
    <location>
        <begin position="44"/>
        <end position="54"/>
    </location>
</feature>
<dbReference type="OrthoDB" id="60860at2759"/>
<dbReference type="Proteomes" id="UP000585474">
    <property type="component" value="Unassembled WGS sequence"/>
</dbReference>
<evidence type="ECO:0000313" key="2">
    <source>
        <dbReference type="EMBL" id="GFZ03825.1"/>
    </source>
</evidence>
<protein>
    <submittedName>
        <fullName evidence="2">Uncharacterized protein</fullName>
    </submittedName>
</protein>
<dbReference type="PANTHER" id="PTHR48238">
    <property type="entry name" value="BNACNNG09570D PROTEIN"/>
    <property type="match status" value="1"/>
</dbReference>
<proteinExistence type="predicted"/>
<gene>
    <name evidence="2" type="ORF">Acr_16g0004490</name>
</gene>
<name>A0A7J0FYP6_9ERIC</name>
<evidence type="ECO:0000313" key="3">
    <source>
        <dbReference type="Proteomes" id="UP000585474"/>
    </source>
</evidence>
<dbReference type="AlphaFoldDB" id="A0A7J0FYP6"/>
<reference evidence="2 3" key="1">
    <citation type="submission" date="2019-07" db="EMBL/GenBank/DDBJ databases">
        <title>De Novo Assembly of kiwifruit Actinidia rufa.</title>
        <authorList>
            <person name="Sugita-Konishi S."/>
            <person name="Sato K."/>
            <person name="Mori E."/>
            <person name="Abe Y."/>
            <person name="Kisaki G."/>
            <person name="Hamano K."/>
            <person name="Suezawa K."/>
            <person name="Otani M."/>
            <person name="Fukuda T."/>
            <person name="Manabe T."/>
            <person name="Gomi K."/>
            <person name="Tabuchi M."/>
            <person name="Akimitsu K."/>
            <person name="Kataoka I."/>
        </authorList>
    </citation>
    <scope>NUCLEOTIDE SEQUENCE [LARGE SCALE GENOMIC DNA]</scope>
    <source>
        <strain evidence="3">cv. Fuchu</strain>
    </source>
</reference>
<sequence length="146" mass="15880">MLGRVRPSSSSLECLELERSHSKIIKDDSLSIYEATLIKLRQGSQRDIVSSSEQETMRDDNCESAGNSFHEEAMTIDMNCTPPSISSSSSDSLPIVTSTEPQKKMMSIICLFARYNGSKHAQISPEKAVLLEDSCSSAGSSPSTGR</sequence>
<feature type="region of interest" description="Disordered" evidence="1">
    <location>
        <begin position="44"/>
        <end position="65"/>
    </location>
</feature>
<keyword evidence="3" id="KW-1185">Reference proteome</keyword>
<dbReference type="PANTHER" id="PTHR48238:SF1">
    <property type="entry name" value="(RAPE) HYPOTHETICAL PROTEIN"/>
    <property type="match status" value="1"/>
</dbReference>
<dbReference type="EMBL" id="BJWL01000016">
    <property type="protein sequence ID" value="GFZ03825.1"/>
    <property type="molecule type" value="Genomic_DNA"/>
</dbReference>
<organism evidence="2 3">
    <name type="scientific">Actinidia rufa</name>
    <dbReference type="NCBI Taxonomy" id="165716"/>
    <lineage>
        <taxon>Eukaryota</taxon>
        <taxon>Viridiplantae</taxon>
        <taxon>Streptophyta</taxon>
        <taxon>Embryophyta</taxon>
        <taxon>Tracheophyta</taxon>
        <taxon>Spermatophyta</taxon>
        <taxon>Magnoliopsida</taxon>
        <taxon>eudicotyledons</taxon>
        <taxon>Gunneridae</taxon>
        <taxon>Pentapetalae</taxon>
        <taxon>asterids</taxon>
        <taxon>Ericales</taxon>
        <taxon>Actinidiaceae</taxon>
        <taxon>Actinidia</taxon>
    </lineage>
</organism>
<comment type="caution">
    <text evidence="2">The sequence shown here is derived from an EMBL/GenBank/DDBJ whole genome shotgun (WGS) entry which is preliminary data.</text>
</comment>
<evidence type="ECO:0000256" key="1">
    <source>
        <dbReference type="SAM" id="MobiDB-lite"/>
    </source>
</evidence>
<accession>A0A7J0FYP6</accession>